<organism evidence="5 6">
    <name type="scientific">Crenobacter cavernae</name>
    <dbReference type="NCBI Taxonomy" id="2290923"/>
    <lineage>
        <taxon>Bacteria</taxon>
        <taxon>Pseudomonadati</taxon>
        <taxon>Pseudomonadota</taxon>
        <taxon>Betaproteobacteria</taxon>
        <taxon>Neisseriales</taxon>
        <taxon>Neisseriaceae</taxon>
        <taxon>Crenobacter</taxon>
    </lineage>
</organism>
<evidence type="ECO:0000256" key="3">
    <source>
        <dbReference type="SAM" id="SignalP"/>
    </source>
</evidence>
<dbReference type="Proteomes" id="UP000290682">
    <property type="component" value="Unassembled WGS sequence"/>
</dbReference>
<keyword evidence="6" id="KW-1185">Reference proteome</keyword>
<feature type="chain" id="PRO_5045463530" evidence="3">
    <location>
        <begin position="20"/>
        <end position="167"/>
    </location>
</feature>
<feature type="signal peptide" evidence="3">
    <location>
        <begin position="1"/>
        <end position="19"/>
    </location>
</feature>
<keyword evidence="2" id="KW-0472">Membrane</keyword>
<sequence>MNKNIVFPLLMLAAGAANAASYTDYATVVKSEPVYEQIQSGCNNVATAAQNPTSIGGLQDVMTAENGGAVLGGLIGGLAGHQVGGGRGKTVATVVGAIGGAMAGRQIAQNVGAKPTPVAQECRPVIQKQLAGYSVTYDYRGHRDTVTLPANPGKRLEMRVSAEPVAR</sequence>
<gene>
    <name evidence="5" type="ORF">EBB06_07880</name>
</gene>
<dbReference type="Pfam" id="PF05433">
    <property type="entry name" value="Rick_17kDa_Anti"/>
    <property type="match status" value="1"/>
</dbReference>
<comment type="subcellular location">
    <subcellularLocation>
        <location evidence="1">Membrane</location>
    </subcellularLocation>
</comment>
<evidence type="ECO:0000259" key="4">
    <source>
        <dbReference type="Pfam" id="PF05433"/>
    </source>
</evidence>
<dbReference type="PANTHER" id="PTHR35603">
    <property type="match status" value="1"/>
</dbReference>
<evidence type="ECO:0000313" key="5">
    <source>
        <dbReference type="EMBL" id="RXZ43788.1"/>
    </source>
</evidence>
<proteinExistence type="predicted"/>
<comment type="caution">
    <text evidence="5">The sequence shown here is derived from an EMBL/GenBank/DDBJ whole genome shotgun (WGS) entry which is preliminary data.</text>
</comment>
<reference evidence="5 6" key="1">
    <citation type="submission" date="2018-10" db="EMBL/GenBank/DDBJ databases">
        <title>Draft genome of Fastidiocella sp. strain 375T, a bacterium isolated from a karstic cave dripping water.</title>
        <authorList>
            <person name="Coelho C."/>
            <person name="Verissimo A."/>
            <person name="Tiago I."/>
        </authorList>
    </citation>
    <scope>NUCLEOTIDE SEQUENCE [LARGE SCALE GENOMIC DNA]</scope>
    <source>
        <strain evidence="5 6">CAVE-375</strain>
    </source>
</reference>
<dbReference type="PANTHER" id="PTHR35603:SF2">
    <property type="entry name" value="OUTER MEMBRANE LIPOPROTEIN"/>
    <property type="match status" value="1"/>
</dbReference>
<dbReference type="InterPro" id="IPR051407">
    <property type="entry name" value="Bact_OM_lipoprot/Surf_antigen"/>
</dbReference>
<accession>A0ABY0FCE2</accession>
<dbReference type="InterPro" id="IPR008816">
    <property type="entry name" value="Gly_zipper_2TM_dom"/>
</dbReference>
<dbReference type="RefSeq" id="WP_129212662.1">
    <property type="nucleotide sequence ID" value="NZ_REGR01000006.1"/>
</dbReference>
<evidence type="ECO:0000256" key="1">
    <source>
        <dbReference type="ARBA" id="ARBA00004370"/>
    </source>
</evidence>
<feature type="domain" description="Glycine zipper 2TM" evidence="4">
    <location>
        <begin position="67"/>
        <end position="107"/>
    </location>
</feature>
<protein>
    <submittedName>
        <fullName evidence="5">Glycine zipper 2TM domain-containing protein</fullName>
    </submittedName>
</protein>
<evidence type="ECO:0000313" key="6">
    <source>
        <dbReference type="Proteomes" id="UP000290682"/>
    </source>
</evidence>
<keyword evidence="3" id="KW-0732">Signal</keyword>
<evidence type="ECO:0000256" key="2">
    <source>
        <dbReference type="ARBA" id="ARBA00023136"/>
    </source>
</evidence>
<dbReference type="EMBL" id="REGR01000006">
    <property type="protein sequence ID" value="RXZ43788.1"/>
    <property type="molecule type" value="Genomic_DNA"/>
</dbReference>
<name>A0ABY0FCE2_9NEIS</name>